<dbReference type="SMART" id="SM00422">
    <property type="entry name" value="HTH_MERR"/>
    <property type="match status" value="2"/>
</dbReference>
<dbReference type="Gene3D" id="1.10.1660.10">
    <property type="match status" value="2"/>
</dbReference>
<organism evidence="6">
    <name type="scientific">bioreactor metagenome</name>
    <dbReference type="NCBI Taxonomy" id="1076179"/>
    <lineage>
        <taxon>unclassified sequences</taxon>
        <taxon>metagenomes</taxon>
        <taxon>ecological metagenomes</taxon>
    </lineage>
</organism>
<evidence type="ECO:0000313" key="6">
    <source>
        <dbReference type="EMBL" id="MPM67828.1"/>
    </source>
</evidence>
<feature type="domain" description="HTH merR-type" evidence="5">
    <location>
        <begin position="3"/>
        <end position="44"/>
    </location>
</feature>
<dbReference type="EMBL" id="VSSQ01021913">
    <property type="protein sequence ID" value="MPM67828.1"/>
    <property type="molecule type" value="Genomic_DNA"/>
</dbReference>
<feature type="domain" description="HTH merR-type" evidence="5">
    <location>
        <begin position="135"/>
        <end position="193"/>
    </location>
</feature>
<dbReference type="Pfam" id="PF00376">
    <property type="entry name" value="MerR"/>
    <property type="match status" value="1"/>
</dbReference>
<dbReference type="PANTHER" id="PTHR30204">
    <property type="entry name" value="REDOX-CYCLING DRUG-SENSING TRANSCRIPTIONAL ACTIVATOR SOXR"/>
    <property type="match status" value="1"/>
</dbReference>
<sequence length="253" mass="28952">MNTYKTAEIARCVGIHPNTVRLYEELGLIPKTEREPNGYRIFTDFHMEQIKLARTALQVEVLQNGLRKKIIDIIKASAGGDFDKAILLTKSYLYQIKKEHKNAEEAIAIAERLLSGSQAETSSACFTRKETASHLQISMDALRNWEMNGLLMVKRKQNGYRVYTDKDIRRLKIIRSLRCANYSLAAILRMLCALSNDPEANIRDAIDTPRENDDIVSVCDKLLTSLKYAEMNARDMLIHLIKMKEQFKTNPTL</sequence>
<dbReference type="GO" id="GO:0003677">
    <property type="term" value="F:DNA binding"/>
    <property type="evidence" value="ECO:0007669"/>
    <property type="project" value="UniProtKB-KW"/>
</dbReference>
<dbReference type="InterPro" id="IPR000551">
    <property type="entry name" value="MerR-type_HTH_dom"/>
</dbReference>
<dbReference type="PANTHER" id="PTHR30204:SF94">
    <property type="entry name" value="HEAVY METAL-DEPENDENT TRANSCRIPTIONAL REGULATOR HI_0293-RELATED"/>
    <property type="match status" value="1"/>
</dbReference>
<dbReference type="GO" id="GO:0003700">
    <property type="term" value="F:DNA-binding transcription factor activity"/>
    <property type="evidence" value="ECO:0007669"/>
    <property type="project" value="InterPro"/>
</dbReference>
<dbReference type="InterPro" id="IPR047057">
    <property type="entry name" value="MerR_fam"/>
</dbReference>
<name>A0A645BRW4_9ZZZZ</name>
<keyword evidence="2" id="KW-0238">DNA-binding</keyword>
<dbReference type="AlphaFoldDB" id="A0A645BRW4"/>
<keyword evidence="3" id="KW-0804">Transcription</keyword>
<keyword evidence="4" id="KW-0175">Coiled coil</keyword>
<dbReference type="InterPro" id="IPR009061">
    <property type="entry name" value="DNA-bd_dom_put_sf"/>
</dbReference>
<dbReference type="SUPFAM" id="SSF46955">
    <property type="entry name" value="Putative DNA-binding domain"/>
    <property type="match status" value="2"/>
</dbReference>
<accession>A0A645BRW4</accession>
<evidence type="ECO:0000256" key="3">
    <source>
        <dbReference type="ARBA" id="ARBA00023163"/>
    </source>
</evidence>
<dbReference type="Pfam" id="PF13411">
    <property type="entry name" value="MerR_1"/>
    <property type="match status" value="1"/>
</dbReference>
<proteinExistence type="predicted"/>
<evidence type="ECO:0000259" key="5">
    <source>
        <dbReference type="PROSITE" id="PS50937"/>
    </source>
</evidence>
<gene>
    <name evidence="6" type="ORF">SDC9_114753</name>
</gene>
<comment type="caution">
    <text evidence="6">The sequence shown here is derived from an EMBL/GenBank/DDBJ whole genome shotgun (WGS) entry which is preliminary data.</text>
</comment>
<keyword evidence="1" id="KW-0805">Transcription regulation</keyword>
<dbReference type="CDD" id="cd00592">
    <property type="entry name" value="HTH_MerR-like"/>
    <property type="match status" value="1"/>
</dbReference>
<feature type="coiled-coil region" evidence="4">
    <location>
        <begin position="93"/>
        <end position="120"/>
    </location>
</feature>
<dbReference type="PROSITE" id="PS50937">
    <property type="entry name" value="HTH_MERR_2"/>
    <property type="match status" value="2"/>
</dbReference>
<protein>
    <recommendedName>
        <fullName evidence="5">HTH merR-type domain-containing protein</fullName>
    </recommendedName>
</protein>
<evidence type="ECO:0000256" key="1">
    <source>
        <dbReference type="ARBA" id="ARBA00023015"/>
    </source>
</evidence>
<dbReference type="PROSITE" id="PS00552">
    <property type="entry name" value="HTH_MERR_1"/>
    <property type="match status" value="1"/>
</dbReference>
<evidence type="ECO:0000256" key="2">
    <source>
        <dbReference type="ARBA" id="ARBA00023125"/>
    </source>
</evidence>
<reference evidence="6" key="1">
    <citation type="submission" date="2019-08" db="EMBL/GenBank/DDBJ databases">
        <authorList>
            <person name="Kucharzyk K."/>
            <person name="Murdoch R.W."/>
            <person name="Higgins S."/>
            <person name="Loffler F."/>
        </authorList>
    </citation>
    <scope>NUCLEOTIDE SEQUENCE</scope>
</reference>
<evidence type="ECO:0000256" key="4">
    <source>
        <dbReference type="SAM" id="Coils"/>
    </source>
</evidence>